<dbReference type="SUPFAM" id="SSF57716">
    <property type="entry name" value="Glucocorticoid receptor-like (DNA-binding domain)"/>
    <property type="match status" value="1"/>
</dbReference>
<dbReference type="Pfam" id="PF00320">
    <property type="entry name" value="GATA"/>
    <property type="match status" value="1"/>
</dbReference>
<dbReference type="SMART" id="SM00401">
    <property type="entry name" value="ZnF_GATA"/>
    <property type="match status" value="1"/>
</dbReference>
<evidence type="ECO:0000256" key="7">
    <source>
        <dbReference type="ARBA" id="ARBA00023163"/>
    </source>
</evidence>
<reference evidence="14" key="1">
    <citation type="submission" date="2017-02" db="UniProtKB">
        <authorList>
            <consortium name="WormBaseParasite"/>
        </authorList>
    </citation>
    <scope>IDENTIFICATION</scope>
</reference>
<dbReference type="Gene3D" id="3.30.50.10">
    <property type="entry name" value="Erythroid Transcription Factor GATA-1, subunit A"/>
    <property type="match status" value="1"/>
</dbReference>
<dbReference type="GO" id="GO:0045944">
    <property type="term" value="P:positive regulation of transcription by RNA polymerase II"/>
    <property type="evidence" value="ECO:0007669"/>
    <property type="project" value="TreeGrafter"/>
</dbReference>
<comment type="subcellular location">
    <subcellularLocation>
        <location evidence="1">Nucleus</location>
    </subcellularLocation>
</comment>
<dbReference type="InterPro" id="IPR013088">
    <property type="entry name" value="Znf_NHR/GATA"/>
</dbReference>
<evidence type="ECO:0000256" key="2">
    <source>
        <dbReference type="ARBA" id="ARBA00022723"/>
    </source>
</evidence>
<keyword evidence="2" id="KW-0479">Metal-binding</keyword>
<evidence type="ECO:0000256" key="1">
    <source>
        <dbReference type="ARBA" id="ARBA00004123"/>
    </source>
</evidence>
<dbReference type="GO" id="GO:0000122">
    <property type="term" value="P:negative regulation of transcription by RNA polymerase II"/>
    <property type="evidence" value="ECO:0007669"/>
    <property type="project" value="TreeGrafter"/>
</dbReference>
<keyword evidence="4" id="KW-0862">Zinc</keyword>
<evidence type="ECO:0000313" key="12">
    <source>
        <dbReference type="Proteomes" id="UP000038040"/>
    </source>
</evidence>
<dbReference type="PROSITE" id="PS50114">
    <property type="entry name" value="GATA_ZN_FINGER_2"/>
    <property type="match status" value="1"/>
</dbReference>
<proteinExistence type="predicted"/>
<dbReference type="GO" id="GO:0045165">
    <property type="term" value="P:cell fate commitment"/>
    <property type="evidence" value="ECO:0007669"/>
    <property type="project" value="TreeGrafter"/>
</dbReference>
<dbReference type="FunFam" id="3.30.50.10:FF:000032">
    <property type="entry name" value="Transcription factor GATA-3"/>
    <property type="match status" value="1"/>
</dbReference>
<dbReference type="GO" id="GO:0005634">
    <property type="term" value="C:nucleus"/>
    <property type="evidence" value="ECO:0007669"/>
    <property type="project" value="UniProtKB-SubCell"/>
</dbReference>
<sequence>MIASTYLRSNTTCINNHRASPSLVRACSPSPTTGVDIQQGTQRRQGLVCTNCRGTNTTLWRRNAEGEPVCNACGLYYKLHNIHRPPSMKKEGTLQTRKRKQKTDNCLRQQPSNKKMVNAVRFMKNTRQMPGKIHLSKMMLYSSAYENPFQIEMAQSESNILETNAYGIIPAAGNFSEDGSNIWATPYTGSDFQG</sequence>
<gene>
    <name evidence="11" type="ORF">DME_LOCUS1642</name>
</gene>
<protein>
    <submittedName>
        <fullName evidence="14">GATA-type domain-containing protein</fullName>
    </submittedName>
</protein>
<dbReference type="PROSITE" id="PS00344">
    <property type="entry name" value="GATA_ZN_FINGER_1"/>
    <property type="match status" value="1"/>
</dbReference>
<dbReference type="CDD" id="cd00202">
    <property type="entry name" value="ZnF_GATA"/>
    <property type="match status" value="1"/>
</dbReference>
<dbReference type="PRINTS" id="PR00619">
    <property type="entry name" value="GATAZNFINGER"/>
</dbReference>
<dbReference type="PANTHER" id="PTHR10071">
    <property type="entry name" value="TRANSCRIPTION FACTOR GATA FAMILY MEMBER"/>
    <property type="match status" value="1"/>
</dbReference>
<dbReference type="OrthoDB" id="515401at2759"/>
<evidence type="ECO:0000256" key="9">
    <source>
        <dbReference type="PROSITE-ProRule" id="PRU00094"/>
    </source>
</evidence>
<dbReference type="GO" id="GO:0000978">
    <property type="term" value="F:RNA polymerase II cis-regulatory region sequence-specific DNA binding"/>
    <property type="evidence" value="ECO:0007669"/>
    <property type="project" value="TreeGrafter"/>
</dbReference>
<accession>A0A0N4UHX1</accession>
<dbReference type="InterPro" id="IPR039355">
    <property type="entry name" value="Transcription_factor_GATA"/>
</dbReference>
<dbReference type="EMBL" id="UYYG01000027">
    <property type="protein sequence ID" value="VDN51669.1"/>
    <property type="molecule type" value="Genomic_DNA"/>
</dbReference>
<keyword evidence="13" id="KW-1185">Reference proteome</keyword>
<dbReference type="STRING" id="318479.A0A0N4UHX1"/>
<evidence type="ECO:0000259" key="10">
    <source>
        <dbReference type="PROSITE" id="PS50114"/>
    </source>
</evidence>
<keyword evidence="3 9" id="KW-0863">Zinc-finger</keyword>
<dbReference type="AlphaFoldDB" id="A0A0N4UHX1"/>
<evidence type="ECO:0000256" key="8">
    <source>
        <dbReference type="ARBA" id="ARBA00023242"/>
    </source>
</evidence>
<evidence type="ECO:0000256" key="3">
    <source>
        <dbReference type="ARBA" id="ARBA00022771"/>
    </source>
</evidence>
<keyword evidence="5" id="KW-0805">Transcription regulation</keyword>
<keyword evidence="6" id="KW-0238">DNA-binding</keyword>
<evidence type="ECO:0000256" key="5">
    <source>
        <dbReference type="ARBA" id="ARBA00023015"/>
    </source>
</evidence>
<evidence type="ECO:0000256" key="4">
    <source>
        <dbReference type="ARBA" id="ARBA00022833"/>
    </source>
</evidence>
<evidence type="ECO:0000313" key="14">
    <source>
        <dbReference type="WBParaSite" id="DME_0000717101-mRNA-1"/>
    </source>
</evidence>
<evidence type="ECO:0000313" key="13">
    <source>
        <dbReference type="Proteomes" id="UP000274756"/>
    </source>
</evidence>
<dbReference type="InterPro" id="IPR000679">
    <property type="entry name" value="Znf_GATA"/>
</dbReference>
<dbReference type="GO" id="GO:0009888">
    <property type="term" value="P:tissue development"/>
    <property type="evidence" value="ECO:0007669"/>
    <property type="project" value="UniProtKB-ARBA"/>
</dbReference>
<feature type="domain" description="GATA-type" evidence="10">
    <location>
        <begin position="43"/>
        <end position="97"/>
    </location>
</feature>
<name>A0A0N4UHX1_DRAME</name>
<dbReference type="PANTHER" id="PTHR10071:SF281">
    <property type="entry name" value="BOX A-BINDING FACTOR-RELATED"/>
    <property type="match status" value="1"/>
</dbReference>
<keyword evidence="8" id="KW-0539">Nucleus</keyword>
<dbReference type="WBParaSite" id="DME_0000717101-mRNA-1">
    <property type="protein sequence ID" value="DME_0000717101-mRNA-1"/>
    <property type="gene ID" value="DME_0000717101"/>
</dbReference>
<dbReference type="GO" id="GO:0008270">
    <property type="term" value="F:zinc ion binding"/>
    <property type="evidence" value="ECO:0007669"/>
    <property type="project" value="UniProtKB-KW"/>
</dbReference>
<dbReference type="Proteomes" id="UP000038040">
    <property type="component" value="Unplaced"/>
</dbReference>
<reference evidence="11 13" key="2">
    <citation type="submission" date="2018-11" db="EMBL/GenBank/DDBJ databases">
        <authorList>
            <consortium name="Pathogen Informatics"/>
        </authorList>
    </citation>
    <scope>NUCLEOTIDE SEQUENCE [LARGE SCALE GENOMIC DNA]</scope>
</reference>
<organism evidence="12 14">
    <name type="scientific">Dracunculus medinensis</name>
    <name type="common">Guinea worm</name>
    <dbReference type="NCBI Taxonomy" id="318479"/>
    <lineage>
        <taxon>Eukaryota</taxon>
        <taxon>Metazoa</taxon>
        <taxon>Ecdysozoa</taxon>
        <taxon>Nematoda</taxon>
        <taxon>Chromadorea</taxon>
        <taxon>Rhabditida</taxon>
        <taxon>Spirurina</taxon>
        <taxon>Dracunculoidea</taxon>
        <taxon>Dracunculidae</taxon>
        <taxon>Dracunculus</taxon>
    </lineage>
</organism>
<dbReference type="Proteomes" id="UP000274756">
    <property type="component" value="Unassembled WGS sequence"/>
</dbReference>
<evidence type="ECO:0000313" key="11">
    <source>
        <dbReference type="EMBL" id="VDN51669.1"/>
    </source>
</evidence>
<keyword evidence="7" id="KW-0804">Transcription</keyword>
<dbReference type="GO" id="GO:0000981">
    <property type="term" value="F:DNA-binding transcription factor activity, RNA polymerase II-specific"/>
    <property type="evidence" value="ECO:0007669"/>
    <property type="project" value="TreeGrafter"/>
</dbReference>
<evidence type="ECO:0000256" key="6">
    <source>
        <dbReference type="ARBA" id="ARBA00023125"/>
    </source>
</evidence>